<dbReference type="RefSeq" id="WP_147131463.1">
    <property type="nucleotide sequence ID" value="NZ_BJXA01000018.1"/>
</dbReference>
<dbReference type="InterPro" id="IPR002347">
    <property type="entry name" value="SDR_fam"/>
</dbReference>
<sequence>MNRLGDSVAVVTGAAGVFGTAIAIRYAEEGAALVLTDLDETRLRVTVKAVEAVAAVPVTAFAADLTEPAEVGTLFEHADNAYGRIDVLINNAGSALRSPLVFHTDADWHRMLRVNLDSVFYCTRQAVRRMLPRRTGRIINVSSALGLTGGADEVAYATAKAAVIGFTRSVAQEVGRRGICVNAICPTLAESGVSREYFGGFEVDIRAVAGYLARRAAMPRPISPDDVADMAVFRGARESAYLNGQAILVGGVG</sequence>
<reference evidence="5 6" key="1">
    <citation type="submission" date="2019-07" db="EMBL/GenBank/DDBJ databases">
        <title>Whole genome shotgun sequence of Nocardia ninae NBRC 108245.</title>
        <authorList>
            <person name="Hosoyama A."/>
            <person name="Uohara A."/>
            <person name="Ohji S."/>
            <person name="Ichikawa N."/>
        </authorList>
    </citation>
    <scope>NUCLEOTIDE SEQUENCE [LARGE SCALE GENOMIC DNA]</scope>
    <source>
        <strain evidence="5 6">NBRC 108245</strain>
    </source>
</reference>
<accession>A0A511MDQ2</accession>
<keyword evidence="2" id="KW-0560">Oxidoreductase</keyword>
<evidence type="ECO:0000256" key="1">
    <source>
        <dbReference type="ARBA" id="ARBA00006484"/>
    </source>
</evidence>
<comment type="caution">
    <text evidence="5">The sequence shown here is derived from an EMBL/GenBank/DDBJ whole genome shotgun (WGS) entry which is preliminary data.</text>
</comment>
<name>A0A511MDQ2_9NOCA</name>
<keyword evidence="6" id="KW-1185">Reference proteome</keyword>
<evidence type="ECO:0000256" key="3">
    <source>
        <dbReference type="RuleBase" id="RU000363"/>
    </source>
</evidence>
<evidence type="ECO:0000313" key="6">
    <source>
        <dbReference type="Proteomes" id="UP000321424"/>
    </source>
</evidence>
<dbReference type="AlphaFoldDB" id="A0A511MDQ2"/>
<evidence type="ECO:0000256" key="2">
    <source>
        <dbReference type="ARBA" id="ARBA00023002"/>
    </source>
</evidence>
<protein>
    <submittedName>
        <fullName evidence="5">Beta-ketoacyl-ACP reductase</fullName>
    </submittedName>
</protein>
<dbReference type="InterPro" id="IPR036291">
    <property type="entry name" value="NAD(P)-bd_dom_sf"/>
</dbReference>
<dbReference type="OrthoDB" id="4481821at2"/>
<dbReference type="FunFam" id="3.40.50.720:FF:000084">
    <property type="entry name" value="Short-chain dehydrogenase reductase"/>
    <property type="match status" value="1"/>
</dbReference>
<dbReference type="PANTHER" id="PTHR42760:SF40">
    <property type="entry name" value="3-OXOACYL-[ACYL-CARRIER-PROTEIN] REDUCTASE, CHLOROPLASTIC"/>
    <property type="match status" value="1"/>
</dbReference>
<evidence type="ECO:0000259" key="4">
    <source>
        <dbReference type="SMART" id="SM00822"/>
    </source>
</evidence>
<dbReference type="SUPFAM" id="SSF51735">
    <property type="entry name" value="NAD(P)-binding Rossmann-fold domains"/>
    <property type="match status" value="1"/>
</dbReference>
<proteinExistence type="inferred from homology"/>
<dbReference type="SMART" id="SM00822">
    <property type="entry name" value="PKS_KR"/>
    <property type="match status" value="1"/>
</dbReference>
<feature type="domain" description="Ketoreductase" evidence="4">
    <location>
        <begin position="7"/>
        <end position="187"/>
    </location>
</feature>
<dbReference type="InterPro" id="IPR057326">
    <property type="entry name" value="KR_dom"/>
</dbReference>
<dbReference type="PRINTS" id="PR00080">
    <property type="entry name" value="SDRFAMILY"/>
</dbReference>
<dbReference type="Pfam" id="PF00106">
    <property type="entry name" value="adh_short"/>
    <property type="match status" value="1"/>
</dbReference>
<dbReference type="CDD" id="cd05233">
    <property type="entry name" value="SDR_c"/>
    <property type="match status" value="1"/>
</dbReference>
<comment type="similarity">
    <text evidence="1 3">Belongs to the short-chain dehydrogenases/reductases (SDR) family.</text>
</comment>
<dbReference type="GO" id="GO:0016616">
    <property type="term" value="F:oxidoreductase activity, acting on the CH-OH group of donors, NAD or NADP as acceptor"/>
    <property type="evidence" value="ECO:0007669"/>
    <property type="project" value="TreeGrafter"/>
</dbReference>
<dbReference type="PRINTS" id="PR00081">
    <property type="entry name" value="GDHRDH"/>
</dbReference>
<evidence type="ECO:0000313" key="5">
    <source>
        <dbReference type="EMBL" id="GEM38780.1"/>
    </source>
</evidence>
<dbReference type="InterPro" id="IPR020904">
    <property type="entry name" value="Sc_DH/Rdtase_CS"/>
</dbReference>
<dbReference type="PROSITE" id="PS00061">
    <property type="entry name" value="ADH_SHORT"/>
    <property type="match status" value="1"/>
</dbReference>
<dbReference type="Proteomes" id="UP000321424">
    <property type="component" value="Unassembled WGS sequence"/>
</dbReference>
<dbReference type="PANTHER" id="PTHR42760">
    <property type="entry name" value="SHORT-CHAIN DEHYDROGENASES/REDUCTASES FAMILY MEMBER"/>
    <property type="match status" value="1"/>
</dbReference>
<dbReference type="GO" id="GO:0030497">
    <property type="term" value="P:fatty acid elongation"/>
    <property type="evidence" value="ECO:0007669"/>
    <property type="project" value="TreeGrafter"/>
</dbReference>
<dbReference type="Gene3D" id="3.40.50.720">
    <property type="entry name" value="NAD(P)-binding Rossmann-like Domain"/>
    <property type="match status" value="1"/>
</dbReference>
<gene>
    <name evidence="5" type="ORF">NN4_32990</name>
</gene>
<organism evidence="5 6">
    <name type="scientific">Nocardia ninae NBRC 108245</name>
    <dbReference type="NCBI Taxonomy" id="1210091"/>
    <lineage>
        <taxon>Bacteria</taxon>
        <taxon>Bacillati</taxon>
        <taxon>Actinomycetota</taxon>
        <taxon>Actinomycetes</taxon>
        <taxon>Mycobacteriales</taxon>
        <taxon>Nocardiaceae</taxon>
        <taxon>Nocardia</taxon>
    </lineage>
</organism>
<dbReference type="EMBL" id="BJXA01000018">
    <property type="protein sequence ID" value="GEM38780.1"/>
    <property type="molecule type" value="Genomic_DNA"/>
</dbReference>